<sequence>MTHYLYKITVWISRLAILNLLWLGFSLLGLIVFGFFPATVAMFAVLRSWLRGEDDRPIFQTYWRAYKAEFLAANGYGILISILGFIVYLNLIFMSVNQSGSMLLLHIPLYTFLIFSALTLLYLFPTYVHYDLGFFQIIKQAFLIMMIQPIQTVMMIAGIAASAVVMYYIPGLSFFFGGSFIALLIMATCYHSFQTIEKKQQSRST</sequence>
<feature type="transmembrane region" description="Helical" evidence="1">
    <location>
        <begin position="71"/>
        <end position="95"/>
    </location>
</feature>
<dbReference type="EMBL" id="AP012050">
    <property type="protein sequence ID" value="BAM48034.1"/>
    <property type="molecule type" value="Genomic_DNA"/>
</dbReference>
<dbReference type="InterPro" id="IPR006938">
    <property type="entry name" value="DUF624"/>
</dbReference>
<dbReference type="eggNOG" id="COG5578">
    <property type="taxonomic scope" value="Bacteria"/>
</dbReference>
<organism evidence="2 3">
    <name type="scientific">Amphibacillus xylanus (strain ATCC 51415 / DSM 6626 / JCM 7361 / LMG 17667 / NBRC 15112 / Ep01)</name>
    <dbReference type="NCBI Taxonomy" id="698758"/>
    <lineage>
        <taxon>Bacteria</taxon>
        <taxon>Bacillati</taxon>
        <taxon>Bacillota</taxon>
        <taxon>Bacilli</taxon>
        <taxon>Bacillales</taxon>
        <taxon>Bacillaceae</taxon>
        <taxon>Amphibacillus</taxon>
    </lineage>
</organism>
<reference evidence="2 3" key="1">
    <citation type="submission" date="2011-01" db="EMBL/GenBank/DDBJ databases">
        <title>Whole genome sequence of Amphibacillus xylinus NBRC 15112.</title>
        <authorList>
            <person name="Nakazawa H."/>
            <person name="Katano Y."/>
            <person name="Nakamura S."/>
            <person name="Sasagawa M."/>
            <person name="Fukada J."/>
            <person name="Arai T."/>
            <person name="Sasakura N."/>
            <person name="Mochizuki D."/>
            <person name="Hosoyama A."/>
            <person name="Harada K."/>
            <person name="Horikawa H."/>
            <person name="Kato Y."/>
            <person name="Harada T."/>
            <person name="Sasaki K."/>
            <person name="Sekiguchi M."/>
            <person name="Hodoyama M."/>
            <person name="Nishiko R."/>
            <person name="Narita H."/>
            <person name="Hanamaki A."/>
            <person name="Hata C."/>
            <person name="Konno Y."/>
            <person name="Niimura Y."/>
            <person name="Yamazaki S."/>
            <person name="Fujita N."/>
        </authorList>
    </citation>
    <scope>NUCLEOTIDE SEQUENCE [LARGE SCALE GENOMIC DNA]</scope>
    <source>
        <strain evidence="3">ATCC 51415 / DSM 6626 / JCM 7361 / LMG 17667 / NBRC 15112 / Ep01</strain>
    </source>
</reference>
<accession>K0IZT0</accession>
<dbReference type="Pfam" id="PF04854">
    <property type="entry name" value="DUF624"/>
    <property type="match status" value="1"/>
</dbReference>
<dbReference type="Proteomes" id="UP000006294">
    <property type="component" value="Chromosome"/>
</dbReference>
<evidence type="ECO:0008006" key="4">
    <source>
        <dbReference type="Google" id="ProtNLM"/>
    </source>
</evidence>
<keyword evidence="1" id="KW-0812">Transmembrane</keyword>
<dbReference type="OrthoDB" id="2182676at2"/>
<evidence type="ECO:0000313" key="3">
    <source>
        <dbReference type="Proteomes" id="UP000006294"/>
    </source>
</evidence>
<dbReference type="STRING" id="698758.AXY_19020"/>
<feature type="transmembrane region" description="Helical" evidence="1">
    <location>
        <begin position="20"/>
        <end position="50"/>
    </location>
</feature>
<dbReference type="HOGENOM" id="CLU_081578_4_0_9"/>
<proteinExistence type="predicted"/>
<name>K0IZT0_AMPXN</name>
<evidence type="ECO:0000313" key="2">
    <source>
        <dbReference type="EMBL" id="BAM48034.1"/>
    </source>
</evidence>
<feature type="transmembrane region" description="Helical" evidence="1">
    <location>
        <begin position="142"/>
        <end position="168"/>
    </location>
</feature>
<keyword evidence="1" id="KW-0472">Membrane</keyword>
<keyword evidence="3" id="KW-1185">Reference proteome</keyword>
<dbReference type="AlphaFoldDB" id="K0IZT0"/>
<feature type="transmembrane region" description="Helical" evidence="1">
    <location>
        <begin position="174"/>
        <end position="193"/>
    </location>
</feature>
<dbReference type="KEGG" id="axl:AXY_19020"/>
<keyword evidence="1" id="KW-1133">Transmembrane helix</keyword>
<evidence type="ECO:0000256" key="1">
    <source>
        <dbReference type="SAM" id="Phobius"/>
    </source>
</evidence>
<protein>
    <recommendedName>
        <fullName evidence="4">DUF624 domain-containing protein</fullName>
    </recommendedName>
</protein>
<gene>
    <name evidence="2" type="ordered locus">AXY_19020</name>
</gene>
<feature type="transmembrane region" description="Helical" evidence="1">
    <location>
        <begin position="107"/>
        <end position="130"/>
    </location>
</feature>
<dbReference type="RefSeq" id="WP_015010621.1">
    <property type="nucleotide sequence ID" value="NC_018704.1"/>
</dbReference>